<protein>
    <submittedName>
        <fullName evidence="1">Polymerase PB2</fullName>
    </submittedName>
</protein>
<dbReference type="KEGG" id="vg:80557368"/>
<dbReference type="EMBL" id="KX670389">
    <property type="protein sequence ID" value="ASR92123.1"/>
    <property type="molecule type" value="Viral_cRNA"/>
</dbReference>
<evidence type="ECO:0000313" key="1">
    <source>
        <dbReference type="EMBL" id="ASR92123.1"/>
    </source>
</evidence>
<evidence type="ECO:0000313" key="2">
    <source>
        <dbReference type="Proteomes" id="UP001055348"/>
    </source>
</evidence>
<dbReference type="Proteomes" id="UP001055348">
    <property type="component" value="Genome"/>
</dbReference>
<accession>A0A343FNE0</accession>
<dbReference type="GeneID" id="80557368"/>
<name>A0A343FNE0_9ORTO</name>
<reference evidence="1" key="1">
    <citation type="submission" date="2016-08" db="EMBL/GenBank/DDBJ databases">
        <title>Molecular Characterization of the Araguari virus isolated in Amazon Region.</title>
        <authorList>
            <person name="Silva E.V.P."/>
            <person name="Silva S.P."/>
            <person name="Travassos da Rosa A.P.A."/>
            <person name="Tesh R.B."/>
            <person name="Cruz A.C.R."/>
            <person name="Vasconcelos P.F.C."/>
            <person name="Nunes M.R.T."/>
        </authorList>
    </citation>
    <scope>NUCLEOTIDE SEQUENCE</scope>
    <source>
        <strain evidence="1">BeAn174214</strain>
    </source>
</reference>
<keyword evidence="2" id="KW-1185">Reference proteome</keyword>
<sequence length="782" mass="91499">MQHSAESLKARKDRLLKLVRKVNDLKKNEEGLRALKLLQSEPVCNKRVITKYARVVKDPDPIATTQLLIGQKYPMLAKVKYLKEFTDEEKSEYFDTEKDCRRAGWIRCNKGALDCWISKSRPLSEEQKQVIKVLYENACEAVKDYYSRSWSRCKVTYGTVPKERQVVATKKPLVEVPREFRQKAVVEIIQPGHNLNQPEVEIYVREILSKIGHKIVLGLSIVDQARILMDSLDPRMRMLPVAINLHGSLAQHSISYYGSNWMVTQLPGRELDSPGETHELRKACERILKELFKTEPRTWKDRLNRITKEGKKKLPEVIKQVSENYAVKVLKTILGLPCHKTHEYMGTEMIVEKASQRQQIVYNPNKVRWIEYLDEEKIYFKEKECRGWFIHEGSVLKEIIFSRTDRVIFERLLANIANYIRYDWLIRVGRNQKEVRTETFLEVSTMPWKFLQTDVREYNAFWQHIQDSYFPVTDEMKNYLAMNCYGKVVRCMLETEIPGDIEVHYTLEPDRSLSEIGGGSRIPASEITIEEGHLDISWNSNDMTFIPILHPRTSFWRTIEFHRSRKDLEIDIMNSQFSTANSHCPEWLTQRNERSAFCAQARMMLYGASYEQKVWPKIYLAFLYCFAGYYRTPSCYKSKTRFSNMGVIDLYVREGLFTFDLSKSIWLIYGEEWRGMDDKLGGVPEMLAYSFMTGYRMESLGQLDSSAGCEVMGLKDGISVLRERPDYSFVVVQVGNLRFRLVRDRTTDLKKSMALKRGLDRYIEDREGDLMSLNVKKRKLSD</sequence>
<dbReference type="RefSeq" id="YP_010840457.1">
    <property type="nucleotide sequence ID" value="NC_078731.1"/>
</dbReference>
<organism evidence="1">
    <name type="scientific">Araguari virus</name>
    <dbReference type="NCBI Taxonomy" id="352236"/>
    <lineage>
        <taxon>Viruses</taxon>
        <taxon>Riboviria</taxon>
        <taxon>Orthornavirae</taxon>
        <taxon>Negarnaviricota</taxon>
        <taxon>Polyploviricotina</taxon>
        <taxon>Insthoviricetes</taxon>
        <taxon>Articulavirales</taxon>
        <taxon>Orthomyxoviridae</taxon>
        <taxon>Quaranjavirus</taxon>
        <taxon>Quaranjavirus araguariense</taxon>
    </lineage>
</organism>
<proteinExistence type="predicted"/>